<evidence type="ECO:0000313" key="1">
    <source>
        <dbReference type="EMBL" id="KAG2493496.1"/>
    </source>
</evidence>
<dbReference type="AlphaFoldDB" id="A0A836BY65"/>
<name>A0A836BY65_9CHLO</name>
<protein>
    <submittedName>
        <fullName evidence="1">Uncharacterized protein</fullName>
    </submittedName>
</protein>
<proteinExistence type="predicted"/>
<dbReference type="Proteomes" id="UP000612055">
    <property type="component" value="Unassembled WGS sequence"/>
</dbReference>
<gene>
    <name evidence="1" type="ORF">HYH03_008312</name>
</gene>
<sequence length="325" mass="35821">MGEVLARLAAMVDVLFEQQGLADHRATLVLATPMGLGLTPYHLAFLEPHSLHAVVSLDTMSFRPHATALHPAQVAWSDEGHVSCFETAVYCMLEGRVQDVVHTARTLLKHMLPLLPPDPLGFGSAGEGRPLPPLAEDRTLRVVLEARSGPARSFKNLDEIVRACSEANQRGAANCAFMEEGGIAGLLEVRPCRLGTNICFWPDGHMARQLDRANYDVRMFAYNVEDPAQCLPSDYEAEELAHPTEFPKPRDVYARVRDQHVVLNPRQFMAYLTHVAALLSDKAAYHEALRADRVHGYPLAEGLAFGALCAKNKTRLEAVADRSIK</sequence>
<accession>A0A836BY65</accession>
<keyword evidence="2" id="KW-1185">Reference proteome</keyword>
<comment type="caution">
    <text evidence="1">The sequence shown here is derived from an EMBL/GenBank/DDBJ whole genome shotgun (WGS) entry which is preliminary data.</text>
</comment>
<dbReference type="OrthoDB" id="531429at2759"/>
<evidence type="ECO:0000313" key="2">
    <source>
        <dbReference type="Proteomes" id="UP000612055"/>
    </source>
</evidence>
<dbReference type="EMBL" id="JAEHOE010000037">
    <property type="protein sequence ID" value="KAG2493496.1"/>
    <property type="molecule type" value="Genomic_DNA"/>
</dbReference>
<reference evidence="1" key="1">
    <citation type="journal article" date="2020" name="bioRxiv">
        <title>Comparative genomics of Chlamydomonas.</title>
        <authorList>
            <person name="Craig R.J."/>
            <person name="Hasan A.R."/>
            <person name="Ness R.W."/>
            <person name="Keightley P.D."/>
        </authorList>
    </citation>
    <scope>NUCLEOTIDE SEQUENCE</scope>
    <source>
        <strain evidence="1">CCAP 11/70</strain>
    </source>
</reference>
<organism evidence="1 2">
    <name type="scientific">Edaphochlamys debaryana</name>
    <dbReference type="NCBI Taxonomy" id="47281"/>
    <lineage>
        <taxon>Eukaryota</taxon>
        <taxon>Viridiplantae</taxon>
        <taxon>Chlorophyta</taxon>
        <taxon>core chlorophytes</taxon>
        <taxon>Chlorophyceae</taxon>
        <taxon>CS clade</taxon>
        <taxon>Chlamydomonadales</taxon>
        <taxon>Chlamydomonadales incertae sedis</taxon>
        <taxon>Edaphochlamys</taxon>
    </lineage>
</organism>